<dbReference type="InterPro" id="IPR002938">
    <property type="entry name" value="FAD-bd"/>
</dbReference>
<dbReference type="AlphaFoldDB" id="Q7VC36"/>
<dbReference type="GO" id="GO:0071949">
    <property type="term" value="F:FAD binding"/>
    <property type="evidence" value="ECO:0007669"/>
    <property type="project" value="InterPro"/>
</dbReference>
<dbReference type="OrthoDB" id="9766816at2"/>
<proteinExistence type="predicted"/>
<name>Q7VC36_PROMA</name>
<dbReference type="STRING" id="167539.Pro_0906"/>
<gene>
    <name evidence="2" type="primary">ubiH</name>
    <name evidence="2" type="ordered locus">Pro_0906</name>
</gene>
<dbReference type="EnsemblBacteria" id="AAP99950">
    <property type="protein sequence ID" value="AAP99950"/>
    <property type="gene ID" value="Pro_0906"/>
</dbReference>
<organism evidence="2 3">
    <name type="scientific">Prochlorococcus marinus (strain SARG / CCMP1375 / SS120)</name>
    <dbReference type="NCBI Taxonomy" id="167539"/>
    <lineage>
        <taxon>Bacteria</taxon>
        <taxon>Bacillati</taxon>
        <taxon>Cyanobacteriota</taxon>
        <taxon>Cyanophyceae</taxon>
        <taxon>Synechococcales</taxon>
        <taxon>Prochlorococcaceae</taxon>
        <taxon>Prochlorococcus</taxon>
    </lineage>
</organism>
<dbReference type="HOGENOM" id="CLU_009665_8_1_3"/>
<feature type="domain" description="FAD-binding" evidence="1">
    <location>
        <begin position="142"/>
        <end position="298"/>
    </location>
</feature>
<dbReference type="RefSeq" id="WP_011125058.1">
    <property type="nucleotide sequence ID" value="NC_005042.1"/>
</dbReference>
<dbReference type="KEGG" id="pma:Pro_0906"/>
<dbReference type="PRINTS" id="PR00420">
    <property type="entry name" value="RNGMNOXGNASE"/>
</dbReference>
<keyword evidence="3" id="KW-1185">Reference proteome</keyword>
<reference evidence="2 3" key="1">
    <citation type="journal article" date="2003" name="Proc. Natl. Acad. Sci. U.S.A.">
        <title>Genome sequence of the cyanobacterium Prochlorococcus marinus SS120, a nearly minimal oxyphototrophic genome.</title>
        <authorList>
            <person name="Dufresne A."/>
            <person name="Salanoubat M."/>
            <person name="Partensky F."/>
            <person name="Artiguenave F."/>
            <person name="Axmann I.M."/>
            <person name="Barbe V."/>
            <person name="Duprat S."/>
            <person name="Galperin M.Y."/>
            <person name="Koonin E.V."/>
            <person name="Le Gall F."/>
            <person name="Makarova K.S."/>
            <person name="Ostrowski M."/>
            <person name="Oztas S."/>
            <person name="Robert C."/>
            <person name="Rogozin I.B."/>
            <person name="Scanlan D.J."/>
            <person name="Tandeau de Marsac N."/>
            <person name="Weissenbach J."/>
            <person name="Wincker P."/>
            <person name="Wolf Y.I."/>
            <person name="Hess W.R."/>
        </authorList>
    </citation>
    <scope>NUCLEOTIDE SEQUENCE [LARGE SCALE GENOMIC DNA]</scope>
    <source>
        <strain evidence="3">SARG / CCMP1375 / SS120</strain>
    </source>
</reference>
<dbReference type="PANTHER" id="PTHR43876:SF7">
    <property type="entry name" value="UBIQUINONE BIOSYNTHESIS MONOOXYGENASE COQ6, MITOCHONDRIAL"/>
    <property type="match status" value="1"/>
</dbReference>
<dbReference type="PATRIC" id="fig|167539.5.peg.953"/>
<dbReference type="Gene3D" id="3.30.9.10">
    <property type="entry name" value="D-Amino Acid Oxidase, subunit A, domain 2"/>
    <property type="match status" value="1"/>
</dbReference>
<dbReference type="Proteomes" id="UP000001420">
    <property type="component" value="Chromosome"/>
</dbReference>
<evidence type="ECO:0000313" key="3">
    <source>
        <dbReference type="Proteomes" id="UP000001420"/>
    </source>
</evidence>
<dbReference type="PANTHER" id="PTHR43876">
    <property type="entry name" value="UBIQUINONE BIOSYNTHESIS MONOOXYGENASE COQ6, MITOCHONDRIAL"/>
    <property type="match status" value="1"/>
</dbReference>
<sequence>MSNLHIKVIGAGPSGSLLALSLVGNSNAVSIYEAKSKEQILLRDRTYAINHSSRRLLQRIGIWDDLNEFMIPFDSLSLEDYSVNQRLVLYNKDLVNLNSSYKEVGWTLDHKLLMEYLFYKISKSSNINIKFSSKDNDANALYDYTFAADGTNSRYRDLWKFKSYRFKYNQECITFKALLRTPFTHRAYEIFRKDGPMAILPMANDLYQIVLSMPPLKSDYLLNLTTSHFLDTVATYLPIGMEIDTLINKPQKFSLSLNVPIKLQDYNRFLIGESLHSLHPVGGQGLNLSIRDIDDIMNLLTSSNLLQYKICRYIDIYTTSFLTHMLIVIFSSNNIILKVFKLSLFTILRKSILFRKIVLSLMTDGIPHIFK</sequence>
<evidence type="ECO:0000259" key="1">
    <source>
        <dbReference type="Pfam" id="PF01494"/>
    </source>
</evidence>
<protein>
    <submittedName>
        <fullName evidence="2">2-polyprenyl-6-methoxyphenol hydroxylase related enzyme</fullName>
    </submittedName>
</protein>
<dbReference type="eggNOG" id="COG0654">
    <property type="taxonomic scope" value="Bacteria"/>
</dbReference>
<evidence type="ECO:0000313" key="2">
    <source>
        <dbReference type="EMBL" id="AAP99950.1"/>
    </source>
</evidence>
<dbReference type="InterPro" id="IPR036188">
    <property type="entry name" value="FAD/NAD-bd_sf"/>
</dbReference>
<dbReference type="SUPFAM" id="SSF51905">
    <property type="entry name" value="FAD/NAD(P)-binding domain"/>
    <property type="match status" value="1"/>
</dbReference>
<dbReference type="Gene3D" id="3.50.50.60">
    <property type="entry name" value="FAD/NAD(P)-binding domain"/>
    <property type="match status" value="2"/>
</dbReference>
<accession>Q7VC36</accession>
<dbReference type="EMBL" id="AE017126">
    <property type="protein sequence ID" value="AAP99950.1"/>
    <property type="molecule type" value="Genomic_DNA"/>
</dbReference>
<dbReference type="Pfam" id="PF01494">
    <property type="entry name" value="FAD_binding_3"/>
    <property type="match status" value="1"/>
</dbReference>
<dbReference type="InterPro" id="IPR051205">
    <property type="entry name" value="UbiH/COQ6_monooxygenase"/>
</dbReference>